<keyword evidence="2" id="KW-1185">Reference proteome</keyword>
<dbReference type="GeneID" id="54586675"/>
<accession>A0A6A6IGP8</accession>
<evidence type="ECO:0000313" key="2">
    <source>
        <dbReference type="Proteomes" id="UP000800094"/>
    </source>
</evidence>
<reference evidence="1" key="1">
    <citation type="journal article" date="2020" name="Stud. Mycol.">
        <title>101 Dothideomycetes genomes: a test case for predicting lifestyles and emergence of pathogens.</title>
        <authorList>
            <person name="Haridas S."/>
            <person name="Albert R."/>
            <person name="Binder M."/>
            <person name="Bloem J."/>
            <person name="Labutti K."/>
            <person name="Salamov A."/>
            <person name="Andreopoulos B."/>
            <person name="Baker S."/>
            <person name="Barry K."/>
            <person name="Bills G."/>
            <person name="Bluhm B."/>
            <person name="Cannon C."/>
            <person name="Castanera R."/>
            <person name="Culley D."/>
            <person name="Daum C."/>
            <person name="Ezra D."/>
            <person name="Gonzalez J."/>
            <person name="Henrissat B."/>
            <person name="Kuo A."/>
            <person name="Liang C."/>
            <person name="Lipzen A."/>
            <person name="Lutzoni F."/>
            <person name="Magnuson J."/>
            <person name="Mondo S."/>
            <person name="Nolan M."/>
            <person name="Ohm R."/>
            <person name="Pangilinan J."/>
            <person name="Park H.-J."/>
            <person name="Ramirez L."/>
            <person name="Alfaro M."/>
            <person name="Sun H."/>
            <person name="Tritt A."/>
            <person name="Yoshinaga Y."/>
            <person name="Zwiers L.-H."/>
            <person name="Turgeon B."/>
            <person name="Goodwin S."/>
            <person name="Spatafora J."/>
            <person name="Crous P."/>
            <person name="Grigoriev I."/>
        </authorList>
    </citation>
    <scope>NUCLEOTIDE SEQUENCE</scope>
    <source>
        <strain evidence="1">CBS 122368</strain>
    </source>
</reference>
<dbReference type="RefSeq" id="XP_033684383.1">
    <property type="nucleotide sequence ID" value="XM_033833345.1"/>
</dbReference>
<sequence length="544" mass="61025">MAGKDLMSFRGERHILVNEVAVLRLPPLRDNPLRSAVSDADQLVPAAPPLVEPAAQLHAKPEKDGLPDEVLLAILGNFKGDKRTLNTLSRASKRLNDVAQEVIYGSITLDGRTSALIAALGRTLLDRSHLASRTRHLALSLAVQRYVSFGIGYVAAKEGSSELSIAATKEKAVSHLLRTYGITNSSHNPHCRTYRAVTRWRHAIEQQRRAAYAGLLLTIFPNLVDLELLIYRTEEDDEEYHCLHALLATSRAAKDLVHLDTGFKGLRTVKRLKTLLGNLDILNLPFDSLERLELEVGPIRQYDGAPENFLINIRSSLGQRYSGLKDLVLYGYCSLHPWRDIDPIVRAIGSYNIINFEYYLKHNVPAGPTGSLRGFRHLLAAIRPLESRLEHLKLDVHYAESSFNLKWLEGIQGATTFTNFTHLRSLKVLQAVIVYPAYGGYHPKMMPALCFPRSLESFTIICPNPTTVNWLRNLGDAKEVLPRLQEIVLSCRTICGEQAPQLSGWQLASHKLRARGVQWQLCRTERSSETPRRGKWSIFGMMDA</sequence>
<organism evidence="1 2">
    <name type="scientific">Trematosphaeria pertusa</name>
    <dbReference type="NCBI Taxonomy" id="390896"/>
    <lineage>
        <taxon>Eukaryota</taxon>
        <taxon>Fungi</taxon>
        <taxon>Dikarya</taxon>
        <taxon>Ascomycota</taxon>
        <taxon>Pezizomycotina</taxon>
        <taxon>Dothideomycetes</taxon>
        <taxon>Pleosporomycetidae</taxon>
        <taxon>Pleosporales</taxon>
        <taxon>Massarineae</taxon>
        <taxon>Trematosphaeriaceae</taxon>
        <taxon>Trematosphaeria</taxon>
    </lineage>
</organism>
<name>A0A6A6IGP8_9PLEO</name>
<gene>
    <name evidence="1" type="ORF">BU26DRAFT_565031</name>
</gene>
<dbReference type="AlphaFoldDB" id="A0A6A6IGP8"/>
<evidence type="ECO:0008006" key="3">
    <source>
        <dbReference type="Google" id="ProtNLM"/>
    </source>
</evidence>
<dbReference type="OrthoDB" id="3750626at2759"/>
<evidence type="ECO:0000313" key="1">
    <source>
        <dbReference type="EMBL" id="KAF2249379.1"/>
    </source>
</evidence>
<proteinExistence type="predicted"/>
<dbReference type="EMBL" id="ML987195">
    <property type="protein sequence ID" value="KAF2249379.1"/>
    <property type="molecule type" value="Genomic_DNA"/>
</dbReference>
<dbReference type="CDD" id="cd09917">
    <property type="entry name" value="F-box_SF"/>
    <property type="match status" value="1"/>
</dbReference>
<protein>
    <recommendedName>
        <fullName evidence="3">F-box domain-containing protein</fullName>
    </recommendedName>
</protein>
<dbReference type="Proteomes" id="UP000800094">
    <property type="component" value="Unassembled WGS sequence"/>
</dbReference>